<name>A0ABQ2DBF0_9DEIO</name>
<gene>
    <name evidence="3" type="ORF">GCM10008938_41660</name>
</gene>
<dbReference type="PANTHER" id="PTHR32305:SF15">
    <property type="entry name" value="PROTEIN RHSA-RELATED"/>
    <property type="match status" value="1"/>
</dbReference>
<dbReference type="Gene3D" id="2.180.10.10">
    <property type="entry name" value="RHS repeat-associated core"/>
    <property type="match status" value="3"/>
</dbReference>
<comment type="caution">
    <text evidence="3">The sequence shown here is derived from an EMBL/GenBank/DDBJ whole genome shotgun (WGS) entry which is preliminary data.</text>
</comment>
<feature type="compositionally biased region" description="Basic and acidic residues" evidence="1">
    <location>
        <begin position="2946"/>
        <end position="2967"/>
    </location>
</feature>
<protein>
    <submittedName>
        <fullName evidence="3">Uncharacterized protein</fullName>
    </submittedName>
</protein>
<evidence type="ECO:0000256" key="2">
    <source>
        <dbReference type="SAM" id="SignalP"/>
    </source>
</evidence>
<feature type="region of interest" description="Disordered" evidence="1">
    <location>
        <begin position="2665"/>
        <end position="2687"/>
    </location>
</feature>
<evidence type="ECO:0000256" key="1">
    <source>
        <dbReference type="SAM" id="MobiDB-lite"/>
    </source>
</evidence>
<accession>A0ABQ2DBF0</accession>
<feature type="signal peptide" evidence="2">
    <location>
        <begin position="1"/>
        <end position="32"/>
    </location>
</feature>
<proteinExistence type="predicted"/>
<dbReference type="EMBL" id="BMOD01000023">
    <property type="protein sequence ID" value="GGJ51349.1"/>
    <property type="molecule type" value="Genomic_DNA"/>
</dbReference>
<evidence type="ECO:0000313" key="4">
    <source>
        <dbReference type="Proteomes" id="UP000632222"/>
    </source>
</evidence>
<evidence type="ECO:0000313" key="3">
    <source>
        <dbReference type="EMBL" id="GGJ51349.1"/>
    </source>
</evidence>
<dbReference type="InterPro" id="IPR006530">
    <property type="entry name" value="YD"/>
</dbReference>
<feature type="region of interest" description="Disordered" evidence="1">
    <location>
        <begin position="2939"/>
        <end position="3024"/>
    </location>
</feature>
<keyword evidence="4" id="KW-1185">Reference proteome</keyword>
<dbReference type="PANTHER" id="PTHR32305">
    <property type="match status" value="1"/>
</dbReference>
<dbReference type="NCBIfam" id="TIGR01643">
    <property type="entry name" value="YD_repeat_2x"/>
    <property type="match status" value="2"/>
</dbReference>
<dbReference type="Proteomes" id="UP000632222">
    <property type="component" value="Unassembled WGS sequence"/>
</dbReference>
<feature type="compositionally biased region" description="Polar residues" evidence="1">
    <location>
        <begin position="2672"/>
        <end position="2687"/>
    </location>
</feature>
<organism evidence="3 4">
    <name type="scientific">Deinococcus roseus</name>
    <dbReference type="NCBI Taxonomy" id="392414"/>
    <lineage>
        <taxon>Bacteria</taxon>
        <taxon>Thermotogati</taxon>
        <taxon>Deinococcota</taxon>
        <taxon>Deinococci</taxon>
        <taxon>Deinococcales</taxon>
        <taxon>Deinococcaceae</taxon>
        <taxon>Deinococcus</taxon>
    </lineage>
</organism>
<reference evidence="4" key="1">
    <citation type="journal article" date="2019" name="Int. J. Syst. Evol. Microbiol.">
        <title>The Global Catalogue of Microorganisms (GCM) 10K type strain sequencing project: providing services to taxonomists for standard genome sequencing and annotation.</title>
        <authorList>
            <consortium name="The Broad Institute Genomics Platform"/>
            <consortium name="The Broad Institute Genome Sequencing Center for Infectious Disease"/>
            <person name="Wu L."/>
            <person name="Ma J."/>
        </authorList>
    </citation>
    <scope>NUCLEOTIDE SEQUENCE [LARGE SCALE GENOMIC DNA]</scope>
    <source>
        <strain evidence="4">JCM 14370</strain>
    </source>
</reference>
<keyword evidence="2" id="KW-0732">Signal</keyword>
<feature type="chain" id="PRO_5047438243" evidence="2">
    <location>
        <begin position="33"/>
        <end position="3541"/>
    </location>
</feature>
<sequence length="3541" mass="388132">MGSYGQFRRKISLGLATFYLASQFLPFGQALASPDLISRPGAGSSRIPLQVMSFNAPGFGEVGDAVNLANGNLFIDTGEVTRNTTTTEQDAKTDPSSKMIGNWTTKSRLKLVNSQNTAFDQAYDLTSSFFSNLSGQSYELFLENGDASKSRFVRVNKSEVPADAPSWIKERYENYPGSQVAFYRLAPEVALQTTDEWIVFVRPSSGQGTYAHYYDHSGNRSTFHKDGPYFDYLQTLNQQYRSATASPEDPEGDQLAGSPKTEILYDTTNKDLIKEIKDEWGRKTVYSWNTDKTLKTVEYKYNGTTTSKQVDFLYTDAYGAGNVISSITYKTWSGKGAAFALDFSRKFTFAYAKQDIKNSSGVVVGNQAVISSITHNLLKTTSAAGAVPVNAAIDSVTSYTYSSFNGNSLAVTGVTQTGEEDTSYKYENGKSVVAGGMLVTVTQGSSVSEFHYDKDSRIRRRRIQDNQTNSNLTQLTPQVNTNREWRYEYYASGLLAIEVDPAGKVTHYAYDSRGNLIRKTLHKDSTSFDLNAKPIQVDLTSNAGSFNTGAYAIFKGTVSNDTSNQGLKYDLSLSKPLLTMPSKEIFLGGNYWRMYTPASGSSTADSWLSSTSALQERYLSDTDGLPYIRLNSNEQLKRLNSYLSPGMYKLSFKLRPLGSSTDPAGNLTVKVDSHTKNVAFPNTSYGNWLPQEFVFHKKAWNGELAFLTNLKLDLKDITLTPIFDLGNQVTISDVGHTDAFAWYPYLELGKTSSTTSPKTFLSNTGVDPYTRQGGTINVASYDSGLATSPAVSGLYYNQAAPSGKYRISFEAQLDPADPNPATSLDVYYGVGLKSTWAEYQKATLSSSWQKFEAVVSSTSNSSPFGLLENTTGNHAWQVRNIKVEYLDGVNLYLPWGTSGYEVGVKATSVADPSASVSMNYSVSPRVMSITSSVTGSDTPSTLSAAAIQFALPAAANGYLTAPKFNFQAAFSSTLPAGTNKDVVWVTNATQDGGTVDSSGVFTAPAWTKERAGTSPIYDVTAISIDNPDVTYTLPVQVKYFNIELMSNPGTVRASRIDRNCSWFFGNCIFHGWVEYETYFYQFRSKIVNLPPPKNGVWWMPTLNWTSRQYDGNSQPISKNGCSRIPTINQYANGGDTGQYSISMGSGTGIEDTRTMYYHLGSEYAYTACDAPMDTPGTHYGVEYIDNNEVMASGKWQYVLRDRNTSYADYNSGSLRIKNNCALITDPFEKIICQAGNNDTSPQPYSQIVQTNVTFNITSQSTLGTDQGSIQFFDDAERAGWVNKEEYKYNNDNQLQRTIHHTSSAVGTVNGLTPTAEQGVYNDQVTDLSYTLRTPKETTLKQKFTDVSSVVLQLYDLKDATLSTATTASVRSTLTTAFNAQGLLDSETLTAGSTTKTTTYQYPSSASGSLTYRNGSTLSQTRSVSQLFDRPQKIIVTSGSDSITKTLIYDEFGNVGSELTWSGVVNGVTAAGSITASNLEKRSLYNGFGQQVWTGSLIAGASDYTSESYNNFDSNGQIISTWSGQPSNQTVYHYTLKGALDAVSRGVAAPDDYLATSSQFVARETTLYTLDKVDYGRVIKERRNWWGSTEFITRVYDNLDRVIKETRPDGSGFERQYDAFGTASEVTLGAGGVAEIKHTWLRNTLGQVTSDKLEELTGDKRSNTTYYLNDLEGRVLQTSQSNSPYHATAADSTTFTLYDVWGNVLWSLGSKLKTTGTPLDSSRRTLTTFKYDNLNRKTEQTQVLEGENLGNSGLNAVVAGLGAEKKATTTYLYQGLDLVKDVIDPLGYHTITTSDRMGNVYKTSRDLWLSTDPADLQGKTTGDTVTTMAAFDAAGRVTIKRDPNGKLAYTRFDKLGNPVLQSDFAGNVIDVRTYTADGLLKSVKAPKIGVLNYLISNWDVTDIQQIQARDDKFVTTEAYEYSGYGLNPSKVVKANMNSLPDASSGSAVTGGVATTYQYNFQGKATLTTLPDTRTAQQKYDENGNVTYAKSPEGFETYFSYDAFGNLIRKEERARVLYNTDGSVKLDASGKPTPVTSTVKVDIDAGLTAALISSYKYDLAGNITQKTERGITTDYEYNTLGKVVRESRGHKSSMTSGFAYKQYRYRLDGEKVLETSYSYAASVTPGFNNPVLCAGFNAASGSSGNQHVWQLDALGQVVQECSNGWDSAGTPYPRKEFTASFTYNGAGARVKRVFDGDSEIYSSYDFDTTLNTLISADKSNARSKYNTYWKYDKRGLLLESFDYLTDLEVNTSLDTRKKFNVFGYTYNDNGQETLATRNAQVIIKAPLRQDPNAADKDQYKPAAALLAASVGSIETKYNERGLILATTVLDRSPKVAKDSDTDSGLEADAVAQNSVYDYYQSGQDWKVTVKRGTLAANQTVPTYPTAVGTKEYTVYDNLGRVTEAKDSNGANYFPTDPDNQDYRPTNRFAGPVTITTAYAPEGGTTTKVQPGNTCSYTETTSTTLGGLVYQTKTVQVGCNAAEKNPSKDETKVVTNRYNSEGLPTGSLVTVNGAQISISSSTSKSTEACASGASGCYQTRSEASVSCTGTFSGSNCSTYTTGSVSSYTDNYCSSCYSHISWSQNTDGSPTGSGTMYSYGAAYKVMAQPLLVTNTQSYSTQIDTVLGYDNYLNPTTRTEKVTESSSWNVVTANNGTKYQTTIETGPINTAGGDLQPNGSPTSGSSGKVTTRTLTSDYNTTEGYLKGESGTEVKDETVNNWITKTTTTKAIGKSFVLDSRGNRIKFNSTQDQAYEFNNYKKRYDADGRISSFFLRKDLQDVWNNFIYDSKGNQILSSTGGLFQRKVPTDPTFTESYVKRNFSSTYFSGNQVQMIRHREGDFGFKYNYVNAITLLWFTLRAGYGELKPNNTYEKVTDARYQQIKDNTFTLADGINDQVDWTGVQATPFSAEEESEPQEQAEVLPEAILNGVSTLDVKSVEPIAPVDSPLEVKPGESEKSQPADKKAADKKEAPVKQSISKEQTVSSPEITTFSQGMGTQPVASGKPGPSGKAEEKQVGSAPAPATSAQNQAVVLVHDTTIKGPALEGEEAEVIPEVIGASSSGIYVLDGQMVTPIQQIDPGVLNAAGPMVPDMGTQPSDGPSNVVPSWQFEPEAPAVQKTPGLQQPHKSQVEDVKKGVTTFELIQVITQPDQNYLNWLVSAANSLNMDFSKERLETELKANNFTYLNTILLEIIKVKIDHVYGDNYPKEMKHLDNVLKSAEYNNSTSAEKFHLLSSIAYAAFMYLGDGSIKPDEKSMENFSKTINNIDDFINNHGFTISKLLTKPGTMLKIDSVMLQATADALYWYVHAGGGKNGWVEARVNIANSYPYMEAITAEEFMDNIDPEIGINVFLGGVALVEGVWMIVAIREGVMLLVPYTMAVAQRFGPGAQQRIQQWISRAANSTQRDNTNSLNLFHPDENLRVNFDKVPRVPGALDVGVHGSPNRIKLDFPETIRLTPKELANYLRDNYDLSQFSCIRLMACNTGSLPNGFARNLANELKMDVWAPDKLGWIGKKGDFSVAGALYWDDYMMKNPMDPGSMVLFKYPK</sequence>
<dbReference type="InterPro" id="IPR050708">
    <property type="entry name" value="T6SS_VgrG/RHS"/>
</dbReference>
<feature type="compositionally biased region" description="Polar residues" evidence="1">
    <location>
        <begin position="2970"/>
        <end position="2995"/>
    </location>
</feature>